<sequence length="164" mass="17477">MAKTSLARITSTLRRIWTNRGSETPSAEPTSDKDSAGTDSCESSTATLCTIKSTKELPISSRSSSSPRPTPPAQPAPPPLAPPLPAFKITIRVAPHMLASFHPKRRGTSRSASPSRSSASTPGHMSRPVNAATPHKSVSFDYMHEVCLFCDEEAPMFVGIGSED</sequence>
<evidence type="ECO:0000256" key="1">
    <source>
        <dbReference type="SAM" id="MobiDB-lite"/>
    </source>
</evidence>
<dbReference type="EMBL" id="KZ998167">
    <property type="protein sequence ID" value="RKO86474.1"/>
    <property type="molecule type" value="Genomic_DNA"/>
</dbReference>
<feature type="compositionally biased region" description="Polar residues" evidence="1">
    <location>
        <begin position="7"/>
        <end position="29"/>
    </location>
</feature>
<feature type="compositionally biased region" description="Low complexity" evidence="1">
    <location>
        <begin position="109"/>
        <end position="123"/>
    </location>
</feature>
<organism evidence="2 3">
    <name type="scientific">Blyttiomyces helicus</name>
    <dbReference type="NCBI Taxonomy" id="388810"/>
    <lineage>
        <taxon>Eukaryota</taxon>
        <taxon>Fungi</taxon>
        <taxon>Fungi incertae sedis</taxon>
        <taxon>Chytridiomycota</taxon>
        <taxon>Chytridiomycota incertae sedis</taxon>
        <taxon>Chytridiomycetes</taxon>
        <taxon>Chytridiomycetes incertae sedis</taxon>
        <taxon>Blyttiomyces</taxon>
    </lineage>
</organism>
<gene>
    <name evidence="2" type="ORF">BDK51DRAFT_27235</name>
</gene>
<protein>
    <submittedName>
        <fullName evidence="2">Uncharacterized protein</fullName>
    </submittedName>
</protein>
<feature type="compositionally biased region" description="Low complexity" evidence="1">
    <location>
        <begin position="57"/>
        <end position="67"/>
    </location>
</feature>
<accession>A0A4P9W2U2</accession>
<reference evidence="3" key="1">
    <citation type="journal article" date="2018" name="Nat. Microbiol.">
        <title>Leveraging single-cell genomics to expand the fungal tree of life.</title>
        <authorList>
            <person name="Ahrendt S.R."/>
            <person name="Quandt C.A."/>
            <person name="Ciobanu D."/>
            <person name="Clum A."/>
            <person name="Salamov A."/>
            <person name="Andreopoulos B."/>
            <person name="Cheng J.F."/>
            <person name="Woyke T."/>
            <person name="Pelin A."/>
            <person name="Henrissat B."/>
            <person name="Reynolds N.K."/>
            <person name="Benny G.L."/>
            <person name="Smith M.E."/>
            <person name="James T.Y."/>
            <person name="Grigoriev I.V."/>
        </authorList>
    </citation>
    <scope>NUCLEOTIDE SEQUENCE [LARGE SCALE GENOMIC DNA]</scope>
</reference>
<proteinExistence type="predicted"/>
<evidence type="ECO:0000313" key="2">
    <source>
        <dbReference type="EMBL" id="RKO86474.1"/>
    </source>
</evidence>
<name>A0A4P9W2U2_9FUNG</name>
<feature type="compositionally biased region" description="Polar residues" evidence="1">
    <location>
        <begin position="37"/>
        <end position="52"/>
    </location>
</feature>
<keyword evidence="3" id="KW-1185">Reference proteome</keyword>
<dbReference type="Proteomes" id="UP000269721">
    <property type="component" value="Unassembled WGS sequence"/>
</dbReference>
<evidence type="ECO:0000313" key="3">
    <source>
        <dbReference type="Proteomes" id="UP000269721"/>
    </source>
</evidence>
<dbReference type="AlphaFoldDB" id="A0A4P9W2U2"/>
<feature type="region of interest" description="Disordered" evidence="1">
    <location>
        <begin position="1"/>
        <end position="132"/>
    </location>
</feature>
<feature type="compositionally biased region" description="Pro residues" evidence="1">
    <location>
        <begin position="68"/>
        <end position="85"/>
    </location>
</feature>